<dbReference type="Proteomes" id="UP000515135">
    <property type="component" value="Unplaced"/>
</dbReference>
<feature type="domain" description="Reverse transcriptase" evidence="1">
    <location>
        <begin position="1"/>
        <end position="125"/>
    </location>
</feature>
<dbReference type="GeneID" id="109483177"/>
<accession>A0A6P5AIH4</accession>
<dbReference type="OrthoDB" id="10041797at2759"/>
<protein>
    <submittedName>
        <fullName evidence="3">Uncharacterized protein LOC109483177</fullName>
    </submittedName>
</protein>
<dbReference type="KEGG" id="bbel:109483177"/>
<name>A0A6P5AIH4_BRABE</name>
<dbReference type="InterPro" id="IPR000477">
    <property type="entry name" value="RT_dom"/>
</dbReference>
<dbReference type="PROSITE" id="PS50878">
    <property type="entry name" value="RT_POL"/>
    <property type="match status" value="1"/>
</dbReference>
<dbReference type="InterPro" id="IPR043502">
    <property type="entry name" value="DNA/RNA_pol_sf"/>
</dbReference>
<keyword evidence="2" id="KW-1185">Reference proteome</keyword>
<dbReference type="AlphaFoldDB" id="A0A6P5AIH4"/>
<dbReference type="RefSeq" id="XP_019641721.1">
    <property type="nucleotide sequence ID" value="XM_019786162.1"/>
</dbReference>
<reference evidence="3" key="1">
    <citation type="submission" date="2025-08" db="UniProtKB">
        <authorList>
            <consortium name="RefSeq"/>
        </authorList>
    </citation>
    <scope>IDENTIFICATION</scope>
    <source>
        <tissue evidence="3">Gonad</tissue>
    </source>
</reference>
<evidence type="ECO:0000259" key="1">
    <source>
        <dbReference type="PROSITE" id="PS50878"/>
    </source>
</evidence>
<evidence type="ECO:0000313" key="3">
    <source>
        <dbReference type="RefSeq" id="XP_019641721.1"/>
    </source>
</evidence>
<gene>
    <name evidence="3" type="primary">LOC109483177</name>
</gene>
<feature type="non-terminal residue" evidence="3">
    <location>
        <position position="364"/>
    </location>
</feature>
<dbReference type="SUPFAM" id="SSF56672">
    <property type="entry name" value="DNA/RNA polymerases"/>
    <property type="match status" value="1"/>
</dbReference>
<organism evidence="2 3">
    <name type="scientific">Branchiostoma belcheri</name>
    <name type="common">Amphioxus</name>
    <dbReference type="NCBI Taxonomy" id="7741"/>
    <lineage>
        <taxon>Eukaryota</taxon>
        <taxon>Metazoa</taxon>
        <taxon>Chordata</taxon>
        <taxon>Cephalochordata</taxon>
        <taxon>Leptocardii</taxon>
        <taxon>Amphioxiformes</taxon>
        <taxon>Branchiostomatidae</taxon>
        <taxon>Branchiostoma</taxon>
    </lineage>
</organism>
<proteinExistence type="predicted"/>
<dbReference type="Pfam" id="PF00078">
    <property type="entry name" value="RVT_1"/>
    <property type="match status" value="1"/>
</dbReference>
<sequence>MAVFLNVGTFQGDTLSVAIFLPVINLPLEYLRSEAAHGYTLKDKTHVTFAFADDLALTISRSRSLQRILNTLDRNLRSIHLYLKPKKCKTLSICGGSAKDVAFCIGSHPMDNIIKTPFKFLGGYVTARGSAGQVADILRESIIGSKEKNGIIMNIDESPIRGEYKCEIYRVYVQGAIKYLLSVHDTTRSHLQKLSSSVTQYLKKWAGMKRSANSGILYHSQGLGLISVEQIYLQQHATVIASAVTIGDASVQNALQAKVEREGTFTRKRTGNLECHTLVKDTLTSLSSPNSNDNQATPHHTKDKLCRRVKAHIRQTEDNKIEEHCRSLSVQGNWVELIELEQSDTKWRSSLCNSPRGVFEFALS</sequence>
<evidence type="ECO:0000313" key="2">
    <source>
        <dbReference type="Proteomes" id="UP000515135"/>
    </source>
</evidence>